<evidence type="ECO:0000256" key="1">
    <source>
        <dbReference type="SAM" id="Phobius"/>
    </source>
</evidence>
<dbReference type="Pfam" id="PF01569">
    <property type="entry name" value="PAP2"/>
    <property type="match status" value="1"/>
</dbReference>
<dbReference type="RefSeq" id="WP_194094430.1">
    <property type="nucleotide sequence ID" value="NZ_JADFTZ010000001.1"/>
</dbReference>
<dbReference type="PANTHER" id="PTHR14969">
    <property type="entry name" value="SPHINGOSINE-1-PHOSPHATE PHOSPHOHYDROLASE"/>
    <property type="match status" value="1"/>
</dbReference>
<dbReference type="InterPro" id="IPR000326">
    <property type="entry name" value="PAP2/HPO"/>
</dbReference>
<dbReference type="Proteomes" id="UP000656274">
    <property type="component" value="Unassembled WGS sequence"/>
</dbReference>
<dbReference type="SUPFAM" id="SSF48317">
    <property type="entry name" value="Acid phosphatase/Vanadium-dependent haloperoxidase"/>
    <property type="match status" value="1"/>
</dbReference>
<organism evidence="3 4">
    <name type="scientific">Flavobacterium proteolyticum</name>
    <dbReference type="NCBI Taxonomy" id="2911683"/>
    <lineage>
        <taxon>Bacteria</taxon>
        <taxon>Pseudomonadati</taxon>
        <taxon>Bacteroidota</taxon>
        <taxon>Flavobacteriia</taxon>
        <taxon>Flavobacteriales</taxon>
        <taxon>Flavobacteriaceae</taxon>
        <taxon>Flavobacterium</taxon>
    </lineage>
</organism>
<keyword evidence="1" id="KW-0472">Membrane</keyword>
<sequence length="193" mass="22724">MLEHLINLDKELFLFLNGLGSEPFDGFWKIITKQIYWSPLFIGVFYLIQKKLGWKGLGIIILFLAVLLTFTDQITNLFKYSFERLRPCNNPEFDGLMREVITRKSFSFFSGHAANSMASTTFIVLVIRKYYKHTYLLFLFPLIFAFSRIYLGLHYPGDILTGYFFGGLFGFSFYKLYNYTGKRYKFNTEIITE</sequence>
<keyword evidence="1" id="KW-0812">Transmembrane</keyword>
<feature type="transmembrane region" description="Helical" evidence="1">
    <location>
        <begin position="134"/>
        <end position="153"/>
    </location>
</feature>
<feature type="transmembrane region" description="Helical" evidence="1">
    <location>
        <begin position="106"/>
        <end position="127"/>
    </location>
</feature>
<dbReference type="InterPro" id="IPR036938">
    <property type="entry name" value="PAP2/HPO_sf"/>
</dbReference>
<reference evidence="3 4" key="1">
    <citation type="submission" date="2020-10" db="EMBL/GenBank/DDBJ databases">
        <title>The genome sequence of Flavobacterium aquaticum 1Y8A.</title>
        <authorList>
            <person name="Liu Y."/>
        </authorList>
    </citation>
    <scope>NUCLEOTIDE SEQUENCE [LARGE SCALE GENOMIC DNA]</scope>
    <source>
        <strain evidence="3 4">1Y8A</strain>
    </source>
</reference>
<accession>A0ABR9WN31</accession>
<feature type="domain" description="Phosphatidic acid phosphatase type 2/haloperoxidase" evidence="2">
    <location>
        <begin position="60"/>
        <end position="174"/>
    </location>
</feature>
<proteinExistence type="predicted"/>
<keyword evidence="4" id="KW-1185">Reference proteome</keyword>
<gene>
    <name evidence="3" type="ORF">IM755_01165</name>
</gene>
<feature type="transmembrane region" description="Helical" evidence="1">
    <location>
        <begin position="54"/>
        <end position="71"/>
    </location>
</feature>
<name>A0ABR9WN31_9FLAO</name>
<dbReference type="EMBL" id="JADFTZ010000001">
    <property type="protein sequence ID" value="MBE9575307.1"/>
    <property type="molecule type" value="Genomic_DNA"/>
</dbReference>
<feature type="transmembrane region" description="Helical" evidence="1">
    <location>
        <begin position="159"/>
        <end position="177"/>
    </location>
</feature>
<feature type="transmembrane region" description="Helical" evidence="1">
    <location>
        <begin position="26"/>
        <end position="47"/>
    </location>
</feature>
<comment type="caution">
    <text evidence="3">The sequence shown here is derived from an EMBL/GenBank/DDBJ whole genome shotgun (WGS) entry which is preliminary data.</text>
</comment>
<evidence type="ECO:0000259" key="2">
    <source>
        <dbReference type="SMART" id="SM00014"/>
    </source>
</evidence>
<keyword evidence="1" id="KW-1133">Transmembrane helix</keyword>
<dbReference type="Gene3D" id="1.20.144.10">
    <property type="entry name" value="Phosphatidic acid phosphatase type 2/haloperoxidase"/>
    <property type="match status" value="1"/>
</dbReference>
<evidence type="ECO:0000313" key="3">
    <source>
        <dbReference type="EMBL" id="MBE9575307.1"/>
    </source>
</evidence>
<evidence type="ECO:0000313" key="4">
    <source>
        <dbReference type="Proteomes" id="UP000656274"/>
    </source>
</evidence>
<dbReference type="SMART" id="SM00014">
    <property type="entry name" value="acidPPc"/>
    <property type="match status" value="1"/>
</dbReference>
<protein>
    <submittedName>
        <fullName evidence="3">Phosphatase PAP2 family protein</fullName>
    </submittedName>
</protein>
<dbReference type="PANTHER" id="PTHR14969:SF13">
    <property type="entry name" value="AT30094P"/>
    <property type="match status" value="1"/>
</dbReference>